<dbReference type="PATRIC" id="fig|28037.235.peg.1099"/>
<dbReference type="RefSeq" id="WP_020902526.1">
    <property type="nucleotide sequence ID" value="NZ_CP190759.1"/>
</dbReference>
<reference evidence="1 2" key="1">
    <citation type="submission" date="2016-01" db="EMBL/GenBank/DDBJ databases">
        <title>Highly variable Streptococcus oralis 1 are common among viridans streptococci isolated from primates.</title>
        <authorList>
            <person name="Denapaite D."/>
            <person name="Rieger M."/>
            <person name="Koendgen S."/>
            <person name="Brueckner R."/>
            <person name="Ochigava I."/>
            <person name="Kappeler P."/>
            <person name="Maetz-Rensing K."/>
            <person name="Leendertz F."/>
        </authorList>
    </citation>
    <scope>NUCLEOTIDE SEQUENCE [LARGE SCALE GENOMIC DNA]</scope>
    <source>
        <strain evidence="1 2">M3-1</strain>
    </source>
</reference>
<gene>
    <name evidence="1" type="ORF">SMIM3I_00089</name>
</gene>
<dbReference type="AlphaFoldDB" id="A0A150NQP7"/>
<name>A0A150NQP7_STRMT</name>
<sequence>MGLSYAPDYVWTDHFMKRANERFGVKEEQLPKWISKQINSLTLYDSSEGQNPDKRKYISDSGIIFVCDTIEHKFITCYEANDLVAEGKKITIHDNNVDLFNQEVEKLSRKYYLKDTKEMLLSVKEHLTEFNQAAEKLMKVRVSQQNYELISKLIDEFHVVKAAVRVIETKRNDFKQ</sequence>
<comment type="caution">
    <text evidence="1">The sequence shown here is derived from an EMBL/GenBank/DDBJ whole genome shotgun (WGS) entry which is preliminary data.</text>
</comment>
<dbReference type="Proteomes" id="UP000075442">
    <property type="component" value="Unassembled WGS sequence"/>
</dbReference>
<organism evidence="1 2">
    <name type="scientific">Streptococcus mitis</name>
    <dbReference type="NCBI Taxonomy" id="28037"/>
    <lineage>
        <taxon>Bacteria</taxon>
        <taxon>Bacillati</taxon>
        <taxon>Bacillota</taxon>
        <taxon>Bacilli</taxon>
        <taxon>Lactobacillales</taxon>
        <taxon>Streptococcaceae</taxon>
        <taxon>Streptococcus</taxon>
        <taxon>Streptococcus mitis group</taxon>
    </lineage>
</organism>
<dbReference type="EMBL" id="LROU01000089">
    <property type="protein sequence ID" value="KYF35794.1"/>
    <property type="molecule type" value="Genomic_DNA"/>
</dbReference>
<proteinExistence type="predicted"/>
<evidence type="ECO:0000313" key="2">
    <source>
        <dbReference type="Proteomes" id="UP000075442"/>
    </source>
</evidence>
<protein>
    <submittedName>
        <fullName evidence="1">Uncharacterized protein</fullName>
    </submittedName>
</protein>
<evidence type="ECO:0000313" key="1">
    <source>
        <dbReference type="EMBL" id="KYF35794.1"/>
    </source>
</evidence>
<accession>A0A150NQP7</accession>